<gene>
    <name evidence="4" type="primary">argA</name>
    <name evidence="4" type="ORF">ZNDK_0186</name>
</gene>
<dbReference type="AlphaFoldDB" id="A0A6L2R4I0"/>
<keyword evidence="2" id="KW-0012">Acyltransferase</keyword>
<protein>
    <submittedName>
        <fullName evidence="4">Amino-acid N-acetyltransferase</fullName>
    </submittedName>
</protein>
<sequence>MSKDCIPRKAHLEDVKAIHALLLQAAKKGLLLPRALIYLYGHIRNFHVVESPESEVVGCCALAPVWEDMGEICSLVVREDMRGQGLGRALVRACVSGCRELRLKKIFSLTYQESFFTRLGFNVVDKDVLPQKIWADCVNCAKYPDCDEIALFLDVSELPVRKLASKNCR</sequence>
<dbReference type="PANTHER" id="PTHR43626:SF4">
    <property type="entry name" value="GCN5-RELATED N-ACETYLTRANSFERASE 2, CHLOROPLASTIC"/>
    <property type="match status" value="1"/>
</dbReference>
<keyword evidence="1 4" id="KW-0808">Transferase</keyword>
<accession>A0A6L2R4I0</accession>
<dbReference type="InterPro" id="IPR045039">
    <property type="entry name" value="NSI-like"/>
</dbReference>
<evidence type="ECO:0000313" key="4">
    <source>
        <dbReference type="EMBL" id="GFH62415.1"/>
    </source>
</evidence>
<dbReference type="Gene3D" id="3.40.630.30">
    <property type="match status" value="1"/>
</dbReference>
<evidence type="ECO:0000256" key="1">
    <source>
        <dbReference type="ARBA" id="ARBA00022679"/>
    </source>
</evidence>
<dbReference type="PANTHER" id="PTHR43626">
    <property type="entry name" value="ACYL-COA N-ACYLTRANSFERASE"/>
    <property type="match status" value="1"/>
</dbReference>
<proteinExistence type="predicted"/>
<name>A0A6L2R4I0_9BACT</name>
<dbReference type="NCBIfam" id="NF005840">
    <property type="entry name" value="PRK07757.1"/>
    <property type="match status" value="1"/>
</dbReference>
<evidence type="ECO:0000313" key="5">
    <source>
        <dbReference type="Proteomes" id="UP000505077"/>
    </source>
</evidence>
<evidence type="ECO:0000256" key="2">
    <source>
        <dbReference type="ARBA" id="ARBA00023315"/>
    </source>
</evidence>
<dbReference type="InterPro" id="IPR000182">
    <property type="entry name" value="GNAT_dom"/>
</dbReference>
<dbReference type="GO" id="GO:0008080">
    <property type="term" value="F:N-acetyltransferase activity"/>
    <property type="evidence" value="ECO:0007669"/>
    <property type="project" value="InterPro"/>
</dbReference>
<evidence type="ECO:0000259" key="3">
    <source>
        <dbReference type="PROSITE" id="PS51186"/>
    </source>
</evidence>
<dbReference type="GO" id="GO:0005737">
    <property type="term" value="C:cytoplasm"/>
    <property type="evidence" value="ECO:0007669"/>
    <property type="project" value="TreeGrafter"/>
</dbReference>
<dbReference type="EMBL" id="BLLL01000001">
    <property type="protein sequence ID" value="GFH62415.1"/>
    <property type="molecule type" value="Genomic_DNA"/>
</dbReference>
<organism evidence="4 5">
    <name type="scientific">Candidatus Desulfovibrio kirbyi</name>
    <dbReference type="NCBI Taxonomy" id="2696086"/>
    <lineage>
        <taxon>Bacteria</taxon>
        <taxon>Pseudomonadati</taxon>
        <taxon>Thermodesulfobacteriota</taxon>
        <taxon>Desulfovibrionia</taxon>
        <taxon>Desulfovibrionales</taxon>
        <taxon>Desulfovibrionaceae</taxon>
        <taxon>Desulfovibrio</taxon>
    </lineage>
</organism>
<dbReference type="CDD" id="cd04301">
    <property type="entry name" value="NAT_SF"/>
    <property type="match status" value="1"/>
</dbReference>
<reference evidence="4 5" key="1">
    <citation type="journal article" date="2020" name="ISME J.">
        <title>Parallel Reductive Genome Evolution in Desulfovibrio Ectosymbionts Independently Acquired by Trichonympha Protists in the Termite Gut.</title>
        <authorList>
            <person name="Takeuchi M."/>
            <person name="Kuwahara H."/>
            <person name="Murakami T."/>
            <person name="Takahashi K."/>
            <person name="Kajitani R."/>
            <person name="Toyoda A."/>
            <person name="Itoh T."/>
            <person name="Ohkuma M."/>
            <person name="Hongoh Y."/>
        </authorList>
    </citation>
    <scope>NUCLEOTIDE SEQUENCE [LARGE SCALE GENOMIC DNA]</scope>
    <source>
        <strain evidence="4">ZnDsv-02</strain>
    </source>
</reference>
<dbReference type="PROSITE" id="PS51186">
    <property type="entry name" value="GNAT"/>
    <property type="match status" value="1"/>
</dbReference>
<dbReference type="InterPro" id="IPR016181">
    <property type="entry name" value="Acyl_CoA_acyltransferase"/>
</dbReference>
<dbReference type="SUPFAM" id="SSF55729">
    <property type="entry name" value="Acyl-CoA N-acyltransferases (Nat)"/>
    <property type="match status" value="1"/>
</dbReference>
<dbReference type="Proteomes" id="UP000505077">
    <property type="component" value="Unassembled WGS sequence"/>
</dbReference>
<comment type="caution">
    <text evidence="4">The sequence shown here is derived from an EMBL/GenBank/DDBJ whole genome shotgun (WGS) entry which is preliminary data.</text>
</comment>
<dbReference type="Pfam" id="PF00583">
    <property type="entry name" value="Acetyltransf_1"/>
    <property type="match status" value="1"/>
</dbReference>
<feature type="domain" description="N-acetyltransferase" evidence="3">
    <location>
        <begin position="5"/>
        <end position="145"/>
    </location>
</feature>